<evidence type="ECO:0000256" key="4">
    <source>
        <dbReference type="ARBA" id="ARBA00023239"/>
    </source>
</evidence>
<dbReference type="InterPro" id="IPR011257">
    <property type="entry name" value="DNA_glycosylase"/>
</dbReference>
<evidence type="ECO:0000313" key="9">
    <source>
        <dbReference type="Proteomes" id="UP000037460"/>
    </source>
</evidence>
<evidence type="ECO:0000256" key="6">
    <source>
        <dbReference type="SAM" id="MobiDB-lite"/>
    </source>
</evidence>
<dbReference type="SUPFAM" id="SSF48150">
    <property type="entry name" value="DNA-glycosylase"/>
    <property type="match status" value="1"/>
</dbReference>
<reference evidence="9" key="1">
    <citation type="journal article" date="2015" name="PLoS Genet.">
        <title>Genome Sequence and Transcriptome Analyses of Chrysochromulina tobin: Metabolic Tools for Enhanced Algal Fitness in the Prominent Order Prymnesiales (Haptophyceae).</title>
        <authorList>
            <person name="Hovde B.T."/>
            <person name="Deodato C.R."/>
            <person name="Hunsperger H.M."/>
            <person name="Ryken S.A."/>
            <person name="Yost W."/>
            <person name="Jha R.K."/>
            <person name="Patterson J."/>
            <person name="Monnat R.J. Jr."/>
            <person name="Barlow S.B."/>
            <person name="Starkenburg S.R."/>
            <person name="Cattolico R.A."/>
        </authorList>
    </citation>
    <scope>NUCLEOTIDE SEQUENCE</scope>
    <source>
        <strain evidence="9">CCMP291</strain>
    </source>
</reference>
<proteinExistence type="predicted"/>
<comment type="caution">
    <text evidence="8">The sequence shown here is derived from an EMBL/GenBank/DDBJ whole genome shotgun (WGS) entry which is preliminary data.</text>
</comment>
<sequence length="469" mass="50380">METMRRTFEWPSTLERTRTKSERLIEYALIKAFRSSKHASVDDFHAFLISLGSGGDGSRGERDGRFWALIACLLSVQCRDSVALDVTRSLMTKCAGGSVPAAARVAALPLDEIESAVQRCNFYKTKAKNVLSAARHALARGGRPPSTYDELLALEGVGPKIAHLLRSVAYGHEDAGIVVDTHVFRVAQRLRWVDAATAAAGAEAVRAALERWVPTEERVAFSLALVGFGQHTRSGEGWGTIFVDEVQRSVAACEESFDGDAEGTQRRIVSRSSMYPAPSPGGSSTAATPMMGRLSMNTPVSGMATGLMAPPPRPAAAASVTPLAELTTPSVMTPVTPAELEAQSIQLAYKLQQEEHAAFLQAVRMSSPGSRSASAATAFESPRPQATSDSAAASAGMLHHQMMELDPGDPDEESLKLALQLQHEELQWQALQSRRAMAEAMGGDVDDDSDEDVRLARLLQAQEDDEAGY</sequence>
<keyword evidence="5" id="KW-0326">Glycosidase</keyword>
<keyword evidence="9" id="KW-1185">Reference proteome</keyword>
<dbReference type="CDD" id="cd00056">
    <property type="entry name" value="ENDO3c"/>
    <property type="match status" value="1"/>
</dbReference>
<dbReference type="GO" id="GO:0003906">
    <property type="term" value="F:DNA-(apurinic or apyrimidinic site) endonuclease activity"/>
    <property type="evidence" value="ECO:0007669"/>
    <property type="project" value="TreeGrafter"/>
</dbReference>
<dbReference type="EMBL" id="JWZX01003289">
    <property type="protein sequence ID" value="KOO22310.1"/>
    <property type="molecule type" value="Genomic_DNA"/>
</dbReference>
<dbReference type="SMART" id="SM00478">
    <property type="entry name" value="ENDO3c"/>
    <property type="match status" value="1"/>
</dbReference>
<evidence type="ECO:0000256" key="2">
    <source>
        <dbReference type="ARBA" id="ARBA00022801"/>
    </source>
</evidence>
<dbReference type="Gene3D" id="1.10.340.30">
    <property type="entry name" value="Hypothetical protein, domain 2"/>
    <property type="match status" value="1"/>
</dbReference>
<dbReference type="Proteomes" id="UP000037460">
    <property type="component" value="Unassembled WGS sequence"/>
</dbReference>
<feature type="region of interest" description="Disordered" evidence="6">
    <location>
        <begin position="438"/>
        <end position="469"/>
    </location>
</feature>
<dbReference type="GO" id="GO:0006289">
    <property type="term" value="P:nucleotide-excision repair"/>
    <property type="evidence" value="ECO:0007669"/>
    <property type="project" value="TreeGrafter"/>
</dbReference>
<keyword evidence="2" id="KW-0378">Hydrolase</keyword>
<dbReference type="GO" id="GO:0006285">
    <property type="term" value="P:base-excision repair, AP site formation"/>
    <property type="evidence" value="ECO:0007669"/>
    <property type="project" value="TreeGrafter"/>
</dbReference>
<protein>
    <submittedName>
        <fullName evidence="8">Endonuclease iii-like protein 1-like protein</fullName>
    </submittedName>
</protein>
<keyword evidence="8" id="KW-0255">Endonuclease</keyword>
<evidence type="ECO:0000256" key="5">
    <source>
        <dbReference type="ARBA" id="ARBA00023295"/>
    </source>
</evidence>
<dbReference type="GO" id="GO:0016829">
    <property type="term" value="F:lyase activity"/>
    <property type="evidence" value="ECO:0007669"/>
    <property type="project" value="UniProtKB-KW"/>
</dbReference>
<dbReference type="PANTHER" id="PTHR43286">
    <property type="entry name" value="ENDONUCLEASE III-LIKE PROTEIN 1"/>
    <property type="match status" value="1"/>
</dbReference>
<dbReference type="InterPro" id="IPR003265">
    <property type="entry name" value="HhH-GPD_domain"/>
</dbReference>
<dbReference type="GO" id="GO:0000703">
    <property type="term" value="F:oxidized pyrimidine nucleobase lesion DNA N-glycosylase activity"/>
    <property type="evidence" value="ECO:0007669"/>
    <property type="project" value="TreeGrafter"/>
</dbReference>
<organism evidence="8 9">
    <name type="scientific">Chrysochromulina tobinii</name>
    <dbReference type="NCBI Taxonomy" id="1460289"/>
    <lineage>
        <taxon>Eukaryota</taxon>
        <taxon>Haptista</taxon>
        <taxon>Haptophyta</taxon>
        <taxon>Prymnesiophyceae</taxon>
        <taxon>Prymnesiales</taxon>
        <taxon>Chrysochromulinaceae</taxon>
        <taxon>Chrysochromulina</taxon>
    </lineage>
</organism>
<evidence type="ECO:0000313" key="8">
    <source>
        <dbReference type="EMBL" id="KOO22310.1"/>
    </source>
</evidence>
<dbReference type="AlphaFoldDB" id="A0A0M0J768"/>
<keyword evidence="4" id="KW-0456">Lyase</keyword>
<keyword evidence="8" id="KW-0540">Nuclease</keyword>
<feature type="region of interest" description="Disordered" evidence="6">
    <location>
        <begin position="372"/>
        <end position="392"/>
    </location>
</feature>
<dbReference type="Pfam" id="PF00730">
    <property type="entry name" value="HhH-GPD"/>
    <property type="match status" value="1"/>
</dbReference>
<dbReference type="PANTHER" id="PTHR43286:SF1">
    <property type="entry name" value="ENDONUCLEASE III-LIKE PROTEIN 1"/>
    <property type="match status" value="1"/>
</dbReference>
<accession>A0A0M0J768</accession>
<evidence type="ECO:0000256" key="1">
    <source>
        <dbReference type="ARBA" id="ARBA00022763"/>
    </source>
</evidence>
<evidence type="ECO:0000256" key="3">
    <source>
        <dbReference type="ARBA" id="ARBA00023204"/>
    </source>
</evidence>
<keyword evidence="1" id="KW-0227">DNA damage</keyword>
<name>A0A0M0J768_9EUKA</name>
<dbReference type="GO" id="GO:0005634">
    <property type="term" value="C:nucleus"/>
    <property type="evidence" value="ECO:0007669"/>
    <property type="project" value="TreeGrafter"/>
</dbReference>
<dbReference type="InterPro" id="IPR023170">
    <property type="entry name" value="HhH_base_excis_C"/>
</dbReference>
<keyword evidence="3" id="KW-0234">DNA repair</keyword>
<dbReference type="Gene3D" id="1.10.1670.10">
    <property type="entry name" value="Helix-hairpin-Helix base-excision DNA repair enzymes (C-terminal)"/>
    <property type="match status" value="1"/>
</dbReference>
<feature type="domain" description="HhH-GPD" evidence="7">
    <location>
        <begin position="74"/>
        <end position="231"/>
    </location>
</feature>
<dbReference type="OrthoDB" id="2099276at2759"/>
<evidence type="ECO:0000259" key="7">
    <source>
        <dbReference type="SMART" id="SM00478"/>
    </source>
</evidence>
<gene>
    <name evidence="8" type="ORF">Ctob_006364</name>
</gene>